<evidence type="ECO:0000313" key="8">
    <source>
        <dbReference type="Proteomes" id="UP000245880"/>
    </source>
</evidence>
<dbReference type="SUPFAM" id="SSF88713">
    <property type="entry name" value="Glycoside hydrolase/deacetylase"/>
    <property type="match status" value="1"/>
</dbReference>
<dbReference type="CDD" id="cd10802">
    <property type="entry name" value="YdjC_TTHB029_like"/>
    <property type="match status" value="1"/>
</dbReference>
<evidence type="ECO:0000313" key="7">
    <source>
        <dbReference type="EMBL" id="PWJ56537.1"/>
    </source>
</evidence>
<comment type="caution">
    <text evidence="7">The sequence shown here is derived from an EMBL/GenBank/DDBJ whole genome shotgun (WGS) entry which is preliminary data.</text>
</comment>
<dbReference type="Pfam" id="PF04794">
    <property type="entry name" value="YdjC"/>
    <property type="match status" value="1"/>
</dbReference>
<dbReference type="Gene3D" id="3.20.20.370">
    <property type="entry name" value="Glycoside hydrolase/deacetylase"/>
    <property type="match status" value="1"/>
</dbReference>
<dbReference type="Proteomes" id="UP000245880">
    <property type="component" value="Unassembled WGS sequence"/>
</dbReference>
<evidence type="ECO:0000256" key="2">
    <source>
        <dbReference type="ARBA" id="ARBA00022723"/>
    </source>
</evidence>
<dbReference type="InterPro" id="IPR011330">
    <property type="entry name" value="Glyco_hydro/deAcase_b/a-brl"/>
</dbReference>
<dbReference type="PANTHER" id="PTHR31609">
    <property type="entry name" value="YDJC DEACETYLASE FAMILY MEMBER"/>
    <property type="match status" value="1"/>
</dbReference>
<comment type="cofactor">
    <cofactor evidence="1">
        <name>Mg(2+)</name>
        <dbReference type="ChEBI" id="CHEBI:18420"/>
    </cofactor>
</comment>
<evidence type="ECO:0000256" key="3">
    <source>
        <dbReference type="ARBA" id="ARBA00022801"/>
    </source>
</evidence>
<dbReference type="InterPro" id="IPR006879">
    <property type="entry name" value="YdjC-like"/>
</dbReference>
<dbReference type="GO" id="GO:0016787">
    <property type="term" value="F:hydrolase activity"/>
    <property type="evidence" value="ECO:0007669"/>
    <property type="project" value="UniProtKB-KW"/>
</dbReference>
<keyword evidence="5" id="KW-0119">Carbohydrate metabolism</keyword>
<dbReference type="OrthoDB" id="9774177at2"/>
<dbReference type="GO" id="GO:0005975">
    <property type="term" value="P:carbohydrate metabolic process"/>
    <property type="evidence" value="ECO:0007669"/>
    <property type="project" value="InterPro"/>
</dbReference>
<sequence>MKRIAFIAVLTLLGHMSQAQSPATTFAEKLGYPKGKKIIIMHIDDVGMSYESNQGAIRAMEEGVANSLSVMMPCPWVPGFVHYLKENPTVDAGLHLTMTSEFKDYRWGPLAGKPQVKGLVDSEGALRKGVRDVVKNATPDEIEIEIRAQLARAREMGFEPTHMDSHMGTLFATPEYIERYLKVGMEEKIPVMFPGGHNTVAQSQEELVAEQLQMTRKVGQMLWAAGLPVLDDLENSSYGWKEPESGDKSPEALQAYKTEKYIQALENVKPGLTMVIMHCTIHSEIFPHISDSWPTRQGDFLAMIDPKLKAYIEKEGIILTTWREAMERRKKIK</sequence>
<keyword evidence="3" id="KW-0378">Hydrolase</keyword>
<feature type="chain" id="PRO_5016236985" description="ChbG/HpnK family deacetylase" evidence="6">
    <location>
        <begin position="20"/>
        <end position="333"/>
    </location>
</feature>
<evidence type="ECO:0000256" key="5">
    <source>
        <dbReference type="ARBA" id="ARBA00023277"/>
    </source>
</evidence>
<keyword evidence="2" id="KW-0479">Metal-binding</keyword>
<evidence type="ECO:0000256" key="6">
    <source>
        <dbReference type="SAM" id="SignalP"/>
    </source>
</evidence>
<keyword evidence="6" id="KW-0732">Signal</keyword>
<name>A0A316B1U6_9BACT</name>
<reference evidence="7 8" key="1">
    <citation type="submission" date="2018-03" db="EMBL/GenBank/DDBJ databases">
        <title>Genomic Encyclopedia of Archaeal and Bacterial Type Strains, Phase II (KMG-II): from individual species to whole genera.</title>
        <authorList>
            <person name="Goeker M."/>
        </authorList>
    </citation>
    <scope>NUCLEOTIDE SEQUENCE [LARGE SCALE GENOMIC DNA]</scope>
    <source>
        <strain evidence="7 8">DSM 100346</strain>
    </source>
</reference>
<dbReference type="AlphaFoldDB" id="A0A316B1U6"/>
<dbReference type="RefSeq" id="WP_109676420.1">
    <property type="nucleotide sequence ID" value="NZ_QGDT01000011.1"/>
</dbReference>
<dbReference type="GO" id="GO:0046872">
    <property type="term" value="F:metal ion binding"/>
    <property type="evidence" value="ECO:0007669"/>
    <property type="project" value="UniProtKB-KW"/>
</dbReference>
<keyword evidence="8" id="KW-1185">Reference proteome</keyword>
<dbReference type="GO" id="GO:0019213">
    <property type="term" value="F:deacetylase activity"/>
    <property type="evidence" value="ECO:0007669"/>
    <property type="project" value="TreeGrafter"/>
</dbReference>
<evidence type="ECO:0000256" key="4">
    <source>
        <dbReference type="ARBA" id="ARBA00022842"/>
    </source>
</evidence>
<accession>A0A316B1U6</accession>
<evidence type="ECO:0000256" key="1">
    <source>
        <dbReference type="ARBA" id="ARBA00001946"/>
    </source>
</evidence>
<organism evidence="7 8">
    <name type="scientific">Dyadobacter jejuensis</name>
    <dbReference type="NCBI Taxonomy" id="1082580"/>
    <lineage>
        <taxon>Bacteria</taxon>
        <taxon>Pseudomonadati</taxon>
        <taxon>Bacteroidota</taxon>
        <taxon>Cytophagia</taxon>
        <taxon>Cytophagales</taxon>
        <taxon>Spirosomataceae</taxon>
        <taxon>Dyadobacter</taxon>
    </lineage>
</organism>
<gene>
    <name evidence="7" type="ORF">CLV98_11131</name>
</gene>
<dbReference type="EMBL" id="QGDT01000011">
    <property type="protein sequence ID" value="PWJ56537.1"/>
    <property type="molecule type" value="Genomic_DNA"/>
</dbReference>
<keyword evidence="4" id="KW-0460">Magnesium</keyword>
<evidence type="ECO:0008006" key="9">
    <source>
        <dbReference type="Google" id="ProtNLM"/>
    </source>
</evidence>
<protein>
    <recommendedName>
        <fullName evidence="9">ChbG/HpnK family deacetylase</fullName>
    </recommendedName>
</protein>
<proteinExistence type="predicted"/>
<dbReference type="PANTHER" id="PTHR31609:SF1">
    <property type="entry name" value="CARBOHYDRATE DEACETYLASE"/>
    <property type="match status" value="1"/>
</dbReference>
<feature type="signal peptide" evidence="6">
    <location>
        <begin position="1"/>
        <end position="19"/>
    </location>
</feature>